<dbReference type="SUPFAM" id="SSF101936">
    <property type="entry name" value="DNA-binding pseudobarrel domain"/>
    <property type="match status" value="1"/>
</dbReference>
<dbReference type="GO" id="GO:0005634">
    <property type="term" value="C:nucleus"/>
    <property type="evidence" value="ECO:0007669"/>
    <property type="project" value="UniProtKB-SubCell"/>
</dbReference>
<evidence type="ECO:0000256" key="3">
    <source>
        <dbReference type="ARBA" id="ARBA00023125"/>
    </source>
</evidence>
<comment type="caution">
    <text evidence="6">The sequence shown here is derived from an EMBL/GenBank/DDBJ whole genome shotgun (WGS) entry which is preliminary data.</text>
</comment>
<dbReference type="GO" id="GO:0003677">
    <property type="term" value="F:DNA binding"/>
    <property type="evidence" value="ECO:0007669"/>
    <property type="project" value="UniProtKB-KW"/>
</dbReference>
<name>A0AAV5MPF6_9ROSI</name>
<keyword evidence="3" id="KW-0238">DNA-binding</keyword>
<proteinExistence type="predicted"/>
<dbReference type="Gene3D" id="2.40.330.10">
    <property type="entry name" value="DNA-binding pseudobarrel domain"/>
    <property type="match status" value="1"/>
</dbReference>
<gene>
    <name evidence="6" type="ORF">SLEP1_g58093</name>
</gene>
<dbReference type="Proteomes" id="UP001054252">
    <property type="component" value="Unassembled WGS sequence"/>
</dbReference>
<accession>A0AAV5MPF6</accession>
<evidence type="ECO:0000256" key="2">
    <source>
        <dbReference type="ARBA" id="ARBA00023015"/>
    </source>
</evidence>
<reference evidence="6 7" key="1">
    <citation type="journal article" date="2021" name="Commun. Biol.">
        <title>The genome of Shorea leprosula (Dipterocarpaceae) highlights the ecological relevance of drought in aseasonal tropical rainforests.</title>
        <authorList>
            <person name="Ng K.K.S."/>
            <person name="Kobayashi M.J."/>
            <person name="Fawcett J.A."/>
            <person name="Hatakeyama M."/>
            <person name="Paape T."/>
            <person name="Ng C.H."/>
            <person name="Ang C.C."/>
            <person name="Tnah L.H."/>
            <person name="Lee C.T."/>
            <person name="Nishiyama T."/>
            <person name="Sese J."/>
            <person name="O'Brien M.J."/>
            <person name="Copetti D."/>
            <person name="Mohd Noor M.I."/>
            <person name="Ong R.C."/>
            <person name="Putra M."/>
            <person name="Sireger I.Z."/>
            <person name="Indrioko S."/>
            <person name="Kosugi Y."/>
            <person name="Izuno A."/>
            <person name="Isagi Y."/>
            <person name="Lee S.L."/>
            <person name="Shimizu K.K."/>
        </authorList>
    </citation>
    <scope>NUCLEOTIDE SEQUENCE [LARGE SCALE GENOMIC DNA]</scope>
    <source>
        <strain evidence="6">214</strain>
    </source>
</reference>
<keyword evidence="4" id="KW-0804">Transcription</keyword>
<keyword evidence="5" id="KW-0539">Nucleus</keyword>
<evidence type="ECO:0000313" key="6">
    <source>
        <dbReference type="EMBL" id="GKV51435.1"/>
    </source>
</evidence>
<evidence type="ECO:0000256" key="1">
    <source>
        <dbReference type="ARBA" id="ARBA00004123"/>
    </source>
</evidence>
<evidence type="ECO:0008006" key="8">
    <source>
        <dbReference type="Google" id="ProtNLM"/>
    </source>
</evidence>
<dbReference type="EMBL" id="BPVZ01000499">
    <property type="protein sequence ID" value="GKV51435.1"/>
    <property type="molecule type" value="Genomic_DNA"/>
</dbReference>
<evidence type="ECO:0000256" key="5">
    <source>
        <dbReference type="ARBA" id="ARBA00023242"/>
    </source>
</evidence>
<organism evidence="6 7">
    <name type="scientific">Rubroshorea leprosula</name>
    <dbReference type="NCBI Taxonomy" id="152421"/>
    <lineage>
        <taxon>Eukaryota</taxon>
        <taxon>Viridiplantae</taxon>
        <taxon>Streptophyta</taxon>
        <taxon>Embryophyta</taxon>
        <taxon>Tracheophyta</taxon>
        <taxon>Spermatophyta</taxon>
        <taxon>Magnoliopsida</taxon>
        <taxon>eudicotyledons</taxon>
        <taxon>Gunneridae</taxon>
        <taxon>Pentapetalae</taxon>
        <taxon>rosids</taxon>
        <taxon>malvids</taxon>
        <taxon>Malvales</taxon>
        <taxon>Dipterocarpaceae</taxon>
        <taxon>Rubroshorea</taxon>
    </lineage>
</organism>
<dbReference type="InterPro" id="IPR015300">
    <property type="entry name" value="DNA-bd_pseudobarrel_sf"/>
</dbReference>
<sequence length="147" mass="16564">MALVSTQKLPMYSTSTRAKLTLPQAVFGQMPVLFPPTLQIARRAELTMFNFQGPNVAKFVVTASLQRQGENGERVVLLESGWKPVVRELGLRKGDTVRIRLLDNMAWTYSIEVERAAYQPNQPAVRMAFDLNELPAANMEINLNDEE</sequence>
<protein>
    <recommendedName>
        <fullName evidence="8">TF-B3 domain-containing protein</fullName>
    </recommendedName>
</protein>
<comment type="subcellular location">
    <subcellularLocation>
        <location evidence="1">Nucleus</location>
    </subcellularLocation>
</comment>
<evidence type="ECO:0000313" key="7">
    <source>
        <dbReference type="Proteomes" id="UP001054252"/>
    </source>
</evidence>
<keyword evidence="7" id="KW-1185">Reference proteome</keyword>
<evidence type="ECO:0000256" key="4">
    <source>
        <dbReference type="ARBA" id="ARBA00023163"/>
    </source>
</evidence>
<dbReference type="AlphaFoldDB" id="A0AAV5MPF6"/>
<keyword evidence="2" id="KW-0805">Transcription regulation</keyword>